<organism evidence="2 3">
    <name type="scientific">Nocardioides nanhaiensis</name>
    <dbReference type="NCBI Taxonomy" id="1476871"/>
    <lineage>
        <taxon>Bacteria</taxon>
        <taxon>Bacillati</taxon>
        <taxon>Actinomycetota</taxon>
        <taxon>Actinomycetes</taxon>
        <taxon>Propionibacteriales</taxon>
        <taxon>Nocardioidaceae</taxon>
        <taxon>Nocardioides</taxon>
    </lineage>
</organism>
<gene>
    <name evidence="2" type="ORF">GCM10023226_16690</name>
</gene>
<protein>
    <recommendedName>
        <fullName evidence="4">MarR family transcriptional regulator</fullName>
    </recommendedName>
</protein>
<name>A0ABP8W3Z6_9ACTN</name>
<dbReference type="EMBL" id="BAABIM010000002">
    <property type="protein sequence ID" value="GAA4680162.1"/>
    <property type="molecule type" value="Genomic_DNA"/>
</dbReference>
<evidence type="ECO:0000313" key="3">
    <source>
        <dbReference type="Proteomes" id="UP001500621"/>
    </source>
</evidence>
<dbReference type="RefSeq" id="WP_345264658.1">
    <property type="nucleotide sequence ID" value="NZ_BAABIM010000002.1"/>
</dbReference>
<dbReference type="InterPro" id="IPR036390">
    <property type="entry name" value="WH_DNA-bd_sf"/>
</dbReference>
<dbReference type="InterPro" id="IPR036388">
    <property type="entry name" value="WH-like_DNA-bd_sf"/>
</dbReference>
<sequence length="99" mass="10825">MTDRTTLPVRRTDPDTSHEAAAQAVTRRERIRDAVLATLRDLGPMTHDDLAARIPWASPSGVRTRTSELVTDGLVEAVPNHSGKSGMGNRARLWRAAIV</sequence>
<proteinExistence type="predicted"/>
<evidence type="ECO:0000256" key="1">
    <source>
        <dbReference type="SAM" id="MobiDB-lite"/>
    </source>
</evidence>
<comment type="caution">
    <text evidence="2">The sequence shown here is derived from an EMBL/GenBank/DDBJ whole genome shotgun (WGS) entry which is preliminary data.</text>
</comment>
<dbReference type="Gene3D" id="1.10.10.10">
    <property type="entry name" value="Winged helix-like DNA-binding domain superfamily/Winged helix DNA-binding domain"/>
    <property type="match status" value="1"/>
</dbReference>
<feature type="region of interest" description="Disordered" evidence="1">
    <location>
        <begin position="1"/>
        <end position="26"/>
    </location>
</feature>
<reference evidence="3" key="1">
    <citation type="journal article" date="2019" name="Int. J. Syst. Evol. Microbiol.">
        <title>The Global Catalogue of Microorganisms (GCM) 10K type strain sequencing project: providing services to taxonomists for standard genome sequencing and annotation.</title>
        <authorList>
            <consortium name="The Broad Institute Genomics Platform"/>
            <consortium name="The Broad Institute Genome Sequencing Center for Infectious Disease"/>
            <person name="Wu L."/>
            <person name="Ma J."/>
        </authorList>
    </citation>
    <scope>NUCLEOTIDE SEQUENCE [LARGE SCALE GENOMIC DNA]</scope>
    <source>
        <strain evidence="3">JCM 18127</strain>
    </source>
</reference>
<accession>A0ABP8W3Z6</accession>
<dbReference type="Proteomes" id="UP001500621">
    <property type="component" value="Unassembled WGS sequence"/>
</dbReference>
<evidence type="ECO:0008006" key="4">
    <source>
        <dbReference type="Google" id="ProtNLM"/>
    </source>
</evidence>
<keyword evidence="3" id="KW-1185">Reference proteome</keyword>
<dbReference type="SUPFAM" id="SSF46785">
    <property type="entry name" value="Winged helix' DNA-binding domain"/>
    <property type="match status" value="1"/>
</dbReference>
<evidence type="ECO:0000313" key="2">
    <source>
        <dbReference type="EMBL" id="GAA4680162.1"/>
    </source>
</evidence>